<sequence>MSLVLFLVYCIYGIPSTILYLIVIYTIVVKRRTIFAGSFYLVYLNLLVVDLVTYLNTYINLKPREIPGIAEYFVDIEFKIPPYRFFIMLSFACYHLQASKFKKDYPS</sequence>
<evidence type="ECO:0000256" key="2">
    <source>
        <dbReference type="ARBA" id="ARBA00005692"/>
    </source>
</evidence>
<reference evidence="8" key="1">
    <citation type="submission" date="2024-02" db="UniProtKB">
        <authorList>
            <consortium name="WormBaseParasite"/>
        </authorList>
    </citation>
    <scope>IDENTIFICATION</scope>
</reference>
<keyword evidence="5 6" id="KW-0472">Membrane</keyword>
<feature type="transmembrane region" description="Helical" evidence="6">
    <location>
        <begin position="40"/>
        <end position="61"/>
    </location>
</feature>
<accession>A0AAF3EQF8</accession>
<dbReference type="GO" id="GO:0016020">
    <property type="term" value="C:membrane"/>
    <property type="evidence" value="ECO:0007669"/>
    <property type="project" value="UniProtKB-SubCell"/>
</dbReference>
<dbReference type="AlphaFoldDB" id="A0AAF3EQF8"/>
<dbReference type="GO" id="GO:0004888">
    <property type="term" value="F:transmembrane signaling receptor activity"/>
    <property type="evidence" value="ECO:0007669"/>
    <property type="project" value="InterPro"/>
</dbReference>
<name>A0AAF3EQF8_9BILA</name>
<protein>
    <recommendedName>
        <fullName evidence="6">Serpentine receptor class gamma</fullName>
    </recommendedName>
</protein>
<dbReference type="Proteomes" id="UP000887575">
    <property type="component" value="Unassembled WGS sequence"/>
</dbReference>
<evidence type="ECO:0000256" key="6">
    <source>
        <dbReference type="RuleBase" id="RU280813"/>
    </source>
</evidence>
<dbReference type="Pfam" id="PF02118">
    <property type="entry name" value="Srg"/>
    <property type="match status" value="1"/>
</dbReference>
<keyword evidence="3 6" id="KW-0812">Transmembrane</keyword>
<dbReference type="GO" id="GO:0007606">
    <property type="term" value="P:sensory perception of chemical stimulus"/>
    <property type="evidence" value="ECO:0007669"/>
    <property type="project" value="UniProtKB-UniRule"/>
</dbReference>
<keyword evidence="4 6" id="KW-1133">Transmembrane helix</keyword>
<organism evidence="7 8">
    <name type="scientific">Mesorhabditis belari</name>
    <dbReference type="NCBI Taxonomy" id="2138241"/>
    <lineage>
        <taxon>Eukaryota</taxon>
        <taxon>Metazoa</taxon>
        <taxon>Ecdysozoa</taxon>
        <taxon>Nematoda</taxon>
        <taxon>Chromadorea</taxon>
        <taxon>Rhabditida</taxon>
        <taxon>Rhabditina</taxon>
        <taxon>Rhabditomorpha</taxon>
        <taxon>Rhabditoidea</taxon>
        <taxon>Rhabditidae</taxon>
        <taxon>Mesorhabditinae</taxon>
        <taxon>Mesorhabditis</taxon>
    </lineage>
</organism>
<evidence type="ECO:0000256" key="5">
    <source>
        <dbReference type="ARBA" id="ARBA00023136"/>
    </source>
</evidence>
<comment type="similarity">
    <text evidence="2 6">Belongs to the nematode receptor-like protein srg family.</text>
</comment>
<evidence type="ECO:0000313" key="7">
    <source>
        <dbReference type="Proteomes" id="UP000887575"/>
    </source>
</evidence>
<comment type="subcellular location">
    <subcellularLocation>
        <location evidence="1">Membrane</location>
        <topology evidence="1">Multi-pass membrane protein</topology>
    </subcellularLocation>
</comment>
<evidence type="ECO:0000256" key="1">
    <source>
        <dbReference type="ARBA" id="ARBA00004141"/>
    </source>
</evidence>
<evidence type="ECO:0000256" key="3">
    <source>
        <dbReference type="ARBA" id="ARBA00022692"/>
    </source>
</evidence>
<dbReference type="InterPro" id="IPR000609">
    <property type="entry name" value="7TM_GPCR_serpentine_rcpt_Srg"/>
</dbReference>
<proteinExistence type="inferred from homology"/>
<feature type="transmembrane region" description="Helical" evidence="6">
    <location>
        <begin position="6"/>
        <end position="28"/>
    </location>
</feature>
<keyword evidence="7" id="KW-1185">Reference proteome</keyword>
<dbReference type="WBParaSite" id="MBELARI_LOCUS16320">
    <property type="protein sequence ID" value="MBELARI_LOCUS16320"/>
    <property type="gene ID" value="MBELARI_LOCUS16320"/>
</dbReference>
<evidence type="ECO:0000256" key="4">
    <source>
        <dbReference type="ARBA" id="ARBA00022989"/>
    </source>
</evidence>
<evidence type="ECO:0000313" key="8">
    <source>
        <dbReference type="WBParaSite" id="MBELARI_LOCUS16320"/>
    </source>
</evidence>
<comment type="caution">
    <text evidence="6">Lacks conserved residue(s) required for the propagation of feature annotation.</text>
</comment>